<dbReference type="RefSeq" id="WP_108886208.1">
    <property type="nucleotide sequence ID" value="NZ_OMOJ01000003.1"/>
</dbReference>
<dbReference type="Pfam" id="PF04290">
    <property type="entry name" value="DctQ"/>
    <property type="match status" value="1"/>
</dbReference>
<dbReference type="InterPro" id="IPR007387">
    <property type="entry name" value="TRAP_DctQ"/>
</dbReference>
<comment type="similarity">
    <text evidence="8 9">Belongs to the TRAP transporter small permease family.</text>
</comment>
<keyword evidence="4 9" id="KW-0997">Cell inner membrane</keyword>
<gene>
    <name evidence="11" type="ORF">PRI8871_02082</name>
</gene>
<evidence type="ECO:0000256" key="8">
    <source>
        <dbReference type="ARBA" id="ARBA00038436"/>
    </source>
</evidence>
<dbReference type="EMBL" id="OMOJ01000003">
    <property type="protein sequence ID" value="SPF80276.1"/>
    <property type="molecule type" value="Genomic_DNA"/>
</dbReference>
<dbReference type="InterPro" id="IPR055348">
    <property type="entry name" value="DctQ"/>
</dbReference>
<sequence>MMGSAVACLALVVVTLHIFVDTIATKFFNAPIDITHTAVTRYYMVGLVFLALANVELRDGHIKADLFYSVLPDGMKRWVRGLNLLLLAGFTALLTWQVLLKAIAQTARGEKRIVAGVEYIYWPSRWIAVAGMFAFAMVAAVKLIQFLMRDEDGAAEAPQEGDQ</sequence>
<dbReference type="GO" id="GO:0005886">
    <property type="term" value="C:plasma membrane"/>
    <property type="evidence" value="ECO:0007669"/>
    <property type="project" value="UniProtKB-SubCell"/>
</dbReference>
<comment type="function">
    <text evidence="9">Part of the tripartite ATP-independent periplasmic (TRAP) transport system.</text>
</comment>
<evidence type="ECO:0000256" key="6">
    <source>
        <dbReference type="ARBA" id="ARBA00022989"/>
    </source>
</evidence>
<protein>
    <recommendedName>
        <fullName evidence="9">TRAP transporter small permease protein</fullName>
    </recommendedName>
</protein>
<dbReference type="OrthoDB" id="4250245at2"/>
<dbReference type="AlphaFoldDB" id="A0A2R8AW68"/>
<evidence type="ECO:0000259" key="10">
    <source>
        <dbReference type="Pfam" id="PF04290"/>
    </source>
</evidence>
<dbReference type="GO" id="GO:0015740">
    <property type="term" value="P:C4-dicarboxylate transport"/>
    <property type="evidence" value="ECO:0007669"/>
    <property type="project" value="TreeGrafter"/>
</dbReference>
<keyword evidence="5 9" id="KW-0812">Transmembrane</keyword>
<feature type="transmembrane region" description="Helical" evidence="9">
    <location>
        <begin position="78"/>
        <end position="99"/>
    </location>
</feature>
<evidence type="ECO:0000256" key="1">
    <source>
        <dbReference type="ARBA" id="ARBA00004429"/>
    </source>
</evidence>
<proteinExistence type="inferred from homology"/>
<keyword evidence="6 9" id="KW-1133">Transmembrane helix</keyword>
<evidence type="ECO:0000256" key="5">
    <source>
        <dbReference type="ARBA" id="ARBA00022692"/>
    </source>
</evidence>
<evidence type="ECO:0000256" key="7">
    <source>
        <dbReference type="ARBA" id="ARBA00023136"/>
    </source>
</evidence>
<keyword evidence="3" id="KW-1003">Cell membrane</keyword>
<feature type="transmembrane region" description="Helical" evidence="9">
    <location>
        <begin position="40"/>
        <end position="57"/>
    </location>
</feature>
<reference evidence="12" key="1">
    <citation type="submission" date="2018-03" db="EMBL/GenBank/DDBJ databases">
        <authorList>
            <person name="Rodrigo-Torres L."/>
            <person name="Arahal R. D."/>
            <person name="Lucena T."/>
        </authorList>
    </citation>
    <scope>NUCLEOTIDE SEQUENCE [LARGE SCALE GENOMIC DNA]</scope>
    <source>
        <strain evidence="12">CECT 8871</strain>
    </source>
</reference>
<evidence type="ECO:0000313" key="12">
    <source>
        <dbReference type="Proteomes" id="UP000244904"/>
    </source>
</evidence>
<accession>A0A2R8AW68</accession>
<feature type="transmembrane region" description="Helical" evidence="9">
    <location>
        <begin position="119"/>
        <end position="141"/>
    </location>
</feature>
<dbReference type="PANTHER" id="PTHR35011">
    <property type="entry name" value="2,3-DIKETO-L-GULONATE TRAP TRANSPORTER SMALL PERMEASE PROTEIN YIAM"/>
    <property type="match status" value="1"/>
</dbReference>
<keyword evidence="7 9" id="KW-0472">Membrane</keyword>
<keyword evidence="12" id="KW-1185">Reference proteome</keyword>
<evidence type="ECO:0000313" key="11">
    <source>
        <dbReference type="EMBL" id="SPF80276.1"/>
    </source>
</evidence>
<keyword evidence="2 9" id="KW-0813">Transport</keyword>
<name>A0A2R8AW68_9RHOB</name>
<comment type="subcellular location">
    <subcellularLocation>
        <location evidence="1 9">Cell inner membrane</location>
        <topology evidence="1 9">Multi-pass membrane protein</topology>
    </subcellularLocation>
</comment>
<dbReference type="PANTHER" id="PTHR35011:SF10">
    <property type="entry name" value="TRAP TRANSPORTER SMALL PERMEASE PROTEIN"/>
    <property type="match status" value="1"/>
</dbReference>
<evidence type="ECO:0000256" key="3">
    <source>
        <dbReference type="ARBA" id="ARBA00022475"/>
    </source>
</evidence>
<organism evidence="11 12">
    <name type="scientific">Pseudoprimorskyibacter insulae</name>
    <dbReference type="NCBI Taxonomy" id="1695997"/>
    <lineage>
        <taxon>Bacteria</taxon>
        <taxon>Pseudomonadati</taxon>
        <taxon>Pseudomonadota</taxon>
        <taxon>Alphaproteobacteria</taxon>
        <taxon>Rhodobacterales</taxon>
        <taxon>Paracoccaceae</taxon>
        <taxon>Pseudoprimorskyibacter</taxon>
    </lineage>
</organism>
<evidence type="ECO:0000256" key="9">
    <source>
        <dbReference type="RuleBase" id="RU369079"/>
    </source>
</evidence>
<evidence type="ECO:0000256" key="2">
    <source>
        <dbReference type="ARBA" id="ARBA00022448"/>
    </source>
</evidence>
<evidence type="ECO:0000256" key="4">
    <source>
        <dbReference type="ARBA" id="ARBA00022519"/>
    </source>
</evidence>
<feature type="domain" description="Tripartite ATP-independent periplasmic transporters DctQ component" evidence="10">
    <location>
        <begin position="15"/>
        <end position="146"/>
    </location>
</feature>
<comment type="caution">
    <text evidence="9">Lacks conserved residue(s) required for the propagation of feature annotation.</text>
</comment>
<dbReference type="Proteomes" id="UP000244904">
    <property type="component" value="Unassembled WGS sequence"/>
</dbReference>
<dbReference type="GO" id="GO:0022857">
    <property type="term" value="F:transmembrane transporter activity"/>
    <property type="evidence" value="ECO:0007669"/>
    <property type="project" value="UniProtKB-UniRule"/>
</dbReference>
<comment type="subunit">
    <text evidence="9">The complex comprises the extracytoplasmic solute receptor protein and the two transmembrane proteins.</text>
</comment>